<dbReference type="InterPro" id="IPR036179">
    <property type="entry name" value="Ig-like_dom_sf"/>
</dbReference>
<dbReference type="PANTHER" id="PTHR23279">
    <property type="entry name" value="DEFECTIVE PROBOSCIS EXTENSION RESPONSE DPR -RELATED"/>
    <property type="match status" value="1"/>
</dbReference>
<dbReference type="InterPro" id="IPR007110">
    <property type="entry name" value="Ig-like_dom"/>
</dbReference>
<keyword evidence="4" id="KW-1185">Reference proteome</keyword>
<proteinExistence type="predicted"/>
<feature type="chain" id="PRO_5042846762" description="Ig-like domain-containing protein" evidence="1">
    <location>
        <begin position="18"/>
        <end position="362"/>
    </location>
</feature>
<dbReference type="AlphaFoldDB" id="A0AAN8XVW3"/>
<dbReference type="SUPFAM" id="SSF48726">
    <property type="entry name" value="Immunoglobulin"/>
    <property type="match status" value="2"/>
</dbReference>
<gene>
    <name evidence="3" type="ORF">SK128_014158</name>
</gene>
<dbReference type="PANTHER" id="PTHR23279:SF36">
    <property type="entry name" value="DEFECTIVE PROBOSCIS EXTENSION RESPONSE 9, ISOFORM A"/>
    <property type="match status" value="1"/>
</dbReference>
<dbReference type="PROSITE" id="PS50835">
    <property type="entry name" value="IG_LIKE"/>
    <property type="match status" value="2"/>
</dbReference>
<feature type="domain" description="Ig-like" evidence="2">
    <location>
        <begin position="145"/>
        <end position="306"/>
    </location>
</feature>
<dbReference type="Gene3D" id="2.60.40.10">
    <property type="entry name" value="Immunoglobulins"/>
    <property type="match status" value="1"/>
</dbReference>
<sequence>MWRYYVALILVLSHSLAEKEPGGGELPAHKRQSVQYSTLVGPSFVNASLHAQTHATVGKTVYLTCIVKNLHNYTVSWVRARDIHLLTAGVTTYTSDNRFSAVNPVGGDHWMLRLRHARPSDAGTYLCQVSVSPPISVPITLTVSEAVASVRPGTDVYLKVGSKVVLICEVIGCPYPASPAWYRGYRLQGGTSVSEGHFQSQNINGLGLMPLSANLSYPLSSASTPLQSTNARLKMVPKLSFDQYSPKMLFLRSHIPKLKLSPFIEPSSSLVILPVATATLTRPKALVTHSGVYSCLSTCTSPVNLTLHVLTDDEETAAMQHPNGASGLYLLSPPPKAKIFSSIHLGTLLTAMYIHIIHGTII</sequence>
<accession>A0AAN8XVW3</accession>
<evidence type="ECO:0000259" key="2">
    <source>
        <dbReference type="PROSITE" id="PS50835"/>
    </source>
</evidence>
<dbReference type="InterPro" id="IPR003599">
    <property type="entry name" value="Ig_sub"/>
</dbReference>
<dbReference type="GO" id="GO:0050808">
    <property type="term" value="P:synapse organization"/>
    <property type="evidence" value="ECO:0007669"/>
    <property type="project" value="TreeGrafter"/>
</dbReference>
<dbReference type="SMART" id="SM00409">
    <property type="entry name" value="IG"/>
    <property type="match status" value="2"/>
</dbReference>
<dbReference type="SMART" id="SM00408">
    <property type="entry name" value="IGc2"/>
    <property type="match status" value="1"/>
</dbReference>
<reference evidence="3 4" key="1">
    <citation type="submission" date="2023-11" db="EMBL/GenBank/DDBJ databases">
        <title>Halocaridina rubra genome assembly.</title>
        <authorList>
            <person name="Smith C."/>
        </authorList>
    </citation>
    <scope>NUCLEOTIDE SEQUENCE [LARGE SCALE GENOMIC DNA]</scope>
    <source>
        <strain evidence="3">EP-1</strain>
        <tissue evidence="3">Whole</tissue>
    </source>
</reference>
<name>A0AAN8XVW3_HALRR</name>
<dbReference type="CDD" id="cd00099">
    <property type="entry name" value="IgV"/>
    <property type="match status" value="1"/>
</dbReference>
<dbReference type="InterPro" id="IPR013106">
    <property type="entry name" value="Ig_V-set"/>
</dbReference>
<dbReference type="Proteomes" id="UP001381693">
    <property type="component" value="Unassembled WGS sequence"/>
</dbReference>
<dbReference type="InterPro" id="IPR037448">
    <property type="entry name" value="Zig-8"/>
</dbReference>
<evidence type="ECO:0000256" key="1">
    <source>
        <dbReference type="SAM" id="SignalP"/>
    </source>
</evidence>
<dbReference type="GO" id="GO:0032589">
    <property type="term" value="C:neuron projection membrane"/>
    <property type="evidence" value="ECO:0007669"/>
    <property type="project" value="TreeGrafter"/>
</dbReference>
<keyword evidence="1" id="KW-0732">Signal</keyword>
<dbReference type="SMART" id="SM00406">
    <property type="entry name" value="IGv"/>
    <property type="match status" value="1"/>
</dbReference>
<dbReference type="Pfam" id="PF07686">
    <property type="entry name" value="V-set"/>
    <property type="match status" value="1"/>
</dbReference>
<evidence type="ECO:0000313" key="4">
    <source>
        <dbReference type="Proteomes" id="UP001381693"/>
    </source>
</evidence>
<dbReference type="InterPro" id="IPR013783">
    <property type="entry name" value="Ig-like_fold"/>
</dbReference>
<dbReference type="EMBL" id="JAXCGZ010001151">
    <property type="protein sequence ID" value="KAK7085339.1"/>
    <property type="molecule type" value="Genomic_DNA"/>
</dbReference>
<organism evidence="3 4">
    <name type="scientific">Halocaridina rubra</name>
    <name type="common">Hawaiian red shrimp</name>
    <dbReference type="NCBI Taxonomy" id="373956"/>
    <lineage>
        <taxon>Eukaryota</taxon>
        <taxon>Metazoa</taxon>
        <taxon>Ecdysozoa</taxon>
        <taxon>Arthropoda</taxon>
        <taxon>Crustacea</taxon>
        <taxon>Multicrustacea</taxon>
        <taxon>Malacostraca</taxon>
        <taxon>Eumalacostraca</taxon>
        <taxon>Eucarida</taxon>
        <taxon>Decapoda</taxon>
        <taxon>Pleocyemata</taxon>
        <taxon>Caridea</taxon>
        <taxon>Atyoidea</taxon>
        <taxon>Atyidae</taxon>
        <taxon>Halocaridina</taxon>
    </lineage>
</organism>
<feature type="domain" description="Ig-like" evidence="2">
    <location>
        <begin position="42"/>
        <end position="142"/>
    </location>
</feature>
<protein>
    <recommendedName>
        <fullName evidence="2">Ig-like domain-containing protein</fullName>
    </recommendedName>
</protein>
<evidence type="ECO:0000313" key="3">
    <source>
        <dbReference type="EMBL" id="KAK7085339.1"/>
    </source>
</evidence>
<dbReference type="InterPro" id="IPR003598">
    <property type="entry name" value="Ig_sub2"/>
</dbReference>
<comment type="caution">
    <text evidence="3">The sequence shown here is derived from an EMBL/GenBank/DDBJ whole genome shotgun (WGS) entry which is preliminary data.</text>
</comment>
<feature type="signal peptide" evidence="1">
    <location>
        <begin position="1"/>
        <end position="17"/>
    </location>
</feature>